<comment type="caution">
    <text evidence="1">The sequence shown here is derived from an EMBL/GenBank/DDBJ whole genome shotgun (WGS) entry which is preliminary data.</text>
</comment>
<sequence>MIIFYDANCPLCTKEMRLLKEADKHNKIALEDINADDFEQRFNHIKRQDALAFLHGQRDNGEMIYGLDVTFAAWQTVGRHSWLKLLQLPGIRFIADLGYRLFAKYRRQITRIFCQSSCGIK</sequence>
<reference evidence="1" key="1">
    <citation type="journal article" date="2020" name="mSystems">
        <title>Genome- and Community-Level Interaction Insights into Carbon Utilization and Element Cycling Functions of Hydrothermarchaeota in Hydrothermal Sediment.</title>
        <authorList>
            <person name="Zhou Z."/>
            <person name="Liu Y."/>
            <person name="Xu W."/>
            <person name="Pan J."/>
            <person name="Luo Z.H."/>
            <person name="Li M."/>
        </authorList>
    </citation>
    <scope>NUCLEOTIDE SEQUENCE [LARGE SCALE GENOMIC DNA]</scope>
    <source>
        <strain evidence="1">HyVt-346</strain>
    </source>
</reference>
<gene>
    <name evidence="1" type="ORF">ENH88_12640</name>
</gene>
<dbReference type="EMBL" id="DRGM01000131">
    <property type="protein sequence ID" value="HEA17268.1"/>
    <property type="molecule type" value="Genomic_DNA"/>
</dbReference>
<dbReference type="PANTHER" id="PTHR34290">
    <property type="entry name" value="SI:CH73-390P7.2"/>
    <property type="match status" value="1"/>
</dbReference>
<dbReference type="PANTHER" id="PTHR34290:SF2">
    <property type="entry name" value="OS04G0668800 PROTEIN"/>
    <property type="match status" value="1"/>
</dbReference>
<dbReference type="GO" id="GO:0015035">
    <property type="term" value="F:protein-disulfide reductase activity"/>
    <property type="evidence" value="ECO:0007669"/>
    <property type="project" value="InterPro"/>
</dbReference>
<evidence type="ECO:0000313" key="1">
    <source>
        <dbReference type="EMBL" id="HEA17268.1"/>
    </source>
</evidence>
<accession>A0A7V1CZP9</accession>
<proteinExistence type="predicted"/>
<dbReference type="InterPro" id="IPR036249">
    <property type="entry name" value="Thioredoxin-like_sf"/>
</dbReference>
<dbReference type="RefSeq" id="WP_304182608.1">
    <property type="nucleotide sequence ID" value="NZ_DRGM01000131.1"/>
</dbReference>
<organism evidence="1">
    <name type="scientific">Pseudoalteromonas prydzensis</name>
    <dbReference type="NCBI Taxonomy" id="182141"/>
    <lineage>
        <taxon>Bacteria</taxon>
        <taxon>Pseudomonadati</taxon>
        <taxon>Pseudomonadota</taxon>
        <taxon>Gammaproteobacteria</taxon>
        <taxon>Alteromonadales</taxon>
        <taxon>Pseudoalteromonadaceae</taxon>
        <taxon>Pseudoalteromonas</taxon>
    </lineage>
</organism>
<dbReference type="Proteomes" id="UP000886188">
    <property type="component" value="Unassembled WGS sequence"/>
</dbReference>
<dbReference type="Pfam" id="PF04134">
    <property type="entry name" value="DCC1-like"/>
    <property type="match status" value="1"/>
</dbReference>
<dbReference type="InterPro" id="IPR044691">
    <property type="entry name" value="DCC1_Trx"/>
</dbReference>
<name>A0A7V1CZP9_9GAMM</name>
<protein>
    <submittedName>
        <fullName evidence="1">DUF393 domain-containing protein</fullName>
    </submittedName>
</protein>
<dbReference type="CDD" id="cd01659">
    <property type="entry name" value="TRX_superfamily"/>
    <property type="match status" value="1"/>
</dbReference>
<dbReference type="SUPFAM" id="SSF52833">
    <property type="entry name" value="Thioredoxin-like"/>
    <property type="match status" value="1"/>
</dbReference>
<dbReference type="AlphaFoldDB" id="A0A7V1CZP9"/>
<dbReference type="InterPro" id="IPR007263">
    <property type="entry name" value="DCC1-like"/>
</dbReference>